<dbReference type="InterPro" id="IPR029063">
    <property type="entry name" value="SAM-dependent_MTases_sf"/>
</dbReference>
<evidence type="ECO:0000256" key="4">
    <source>
        <dbReference type="ARBA" id="ARBA00022679"/>
    </source>
</evidence>
<comment type="similarity">
    <text evidence="1">Belongs to the methyltransferase superfamily. PrmA family.</text>
</comment>
<keyword evidence="3 6" id="KW-0489">Methyltransferase</keyword>
<keyword evidence="4 6" id="KW-0808">Transferase</keyword>
<keyword evidence="2" id="KW-0963">Cytoplasm</keyword>
<dbReference type="InterPro" id="IPR004498">
    <property type="entry name" value="Ribosomal_PrmA_MeTrfase"/>
</dbReference>
<dbReference type="GO" id="GO:0032259">
    <property type="term" value="P:methylation"/>
    <property type="evidence" value="ECO:0007669"/>
    <property type="project" value="UniProtKB-KW"/>
</dbReference>
<dbReference type="PANTHER" id="PTHR43648">
    <property type="entry name" value="ELECTRON TRANSFER FLAVOPROTEIN BETA SUBUNIT LYSINE METHYLTRANSFERASE"/>
    <property type="match status" value="1"/>
</dbReference>
<dbReference type="EMBL" id="QOQD01000007">
    <property type="protein sequence ID" value="RCL73361.1"/>
    <property type="molecule type" value="Genomic_DNA"/>
</dbReference>
<comment type="caution">
    <text evidence="6">The sequence shown here is derived from an EMBL/GenBank/DDBJ whole genome shotgun (WGS) entry which is preliminary data.</text>
</comment>
<proteinExistence type="inferred from homology"/>
<name>A0A368DQ81_9PROT</name>
<dbReference type="Pfam" id="PF06325">
    <property type="entry name" value="PrmA"/>
    <property type="match status" value="1"/>
</dbReference>
<dbReference type="PIRSF" id="PIRSF000401">
    <property type="entry name" value="RPL11_MTase"/>
    <property type="match status" value="1"/>
</dbReference>
<dbReference type="Proteomes" id="UP000253570">
    <property type="component" value="Unassembled WGS sequence"/>
</dbReference>
<evidence type="ECO:0000256" key="5">
    <source>
        <dbReference type="ARBA" id="ARBA00022691"/>
    </source>
</evidence>
<accession>A0A368DQ81</accession>
<evidence type="ECO:0000313" key="7">
    <source>
        <dbReference type="Proteomes" id="UP000253570"/>
    </source>
</evidence>
<evidence type="ECO:0000256" key="1">
    <source>
        <dbReference type="ARBA" id="ARBA00009741"/>
    </source>
</evidence>
<organism evidence="6 7">
    <name type="scientific">PS1 clade bacterium</name>
    <dbReference type="NCBI Taxonomy" id="2175152"/>
    <lineage>
        <taxon>Bacteria</taxon>
        <taxon>Pseudomonadati</taxon>
        <taxon>Pseudomonadota</taxon>
        <taxon>Alphaproteobacteria</taxon>
        <taxon>PS1 clade</taxon>
    </lineage>
</organism>
<gene>
    <name evidence="6" type="ORF">DBW71_03680</name>
</gene>
<dbReference type="GO" id="GO:0008276">
    <property type="term" value="F:protein methyltransferase activity"/>
    <property type="evidence" value="ECO:0007669"/>
    <property type="project" value="InterPro"/>
</dbReference>
<reference evidence="6 7" key="1">
    <citation type="journal article" date="2018" name="Microbiome">
        <title>Fine metagenomic profile of the Mediterranean stratified and mixed water columns revealed by assembly and recruitment.</title>
        <authorList>
            <person name="Haro-Moreno J.M."/>
            <person name="Lopez-Perez M."/>
            <person name="De La Torre J.R."/>
            <person name="Picazo A."/>
            <person name="Camacho A."/>
            <person name="Rodriguez-Valera F."/>
        </authorList>
    </citation>
    <scope>NUCLEOTIDE SEQUENCE [LARGE SCALE GENOMIC DNA]</scope>
    <source>
        <strain evidence="6">MED-G57</strain>
    </source>
</reference>
<sequence>MPNLIEVQLKSDIDINDIEDTLLDDKVISISTFQSEDISYVNILFLESKEHLIKNILKNIFGEGISYTQKNLEPKNWVAENQKSLKPVSLNSLSIHNDNYPKNKYKKIDIVINESIAFGTGHHETTIGCVRAMLYISKYNNNVEQILDIGSGTGLLAIIGAKLWKSKVLAVDNDNNAVIAANTNAKNNNVSTYVTSKYNDVVKSPEKITTNSKFDLIVVNIYSNTINKIRNEISNMLDKKGFIILSGFNVNQKRSIEANFRNLGIIIVKRFIVNNWVTLVLKSTI</sequence>
<evidence type="ECO:0000256" key="2">
    <source>
        <dbReference type="ARBA" id="ARBA00022490"/>
    </source>
</evidence>
<dbReference type="PANTHER" id="PTHR43648:SF1">
    <property type="entry name" value="ELECTRON TRANSFER FLAVOPROTEIN BETA SUBUNIT LYSINE METHYLTRANSFERASE"/>
    <property type="match status" value="1"/>
</dbReference>
<protein>
    <submittedName>
        <fullName evidence="6">Methyltransferase domain-containing protein</fullName>
    </submittedName>
</protein>
<dbReference type="SUPFAM" id="SSF53335">
    <property type="entry name" value="S-adenosyl-L-methionine-dependent methyltransferases"/>
    <property type="match status" value="1"/>
</dbReference>
<dbReference type="Gene3D" id="3.40.50.150">
    <property type="entry name" value="Vaccinia Virus protein VP39"/>
    <property type="match status" value="1"/>
</dbReference>
<evidence type="ECO:0000256" key="3">
    <source>
        <dbReference type="ARBA" id="ARBA00022603"/>
    </source>
</evidence>
<dbReference type="InterPro" id="IPR050078">
    <property type="entry name" value="Ribosomal_L11_MeTrfase_PrmA"/>
</dbReference>
<dbReference type="AlphaFoldDB" id="A0A368DQ81"/>
<keyword evidence="5" id="KW-0949">S-adenosyl-L-methionine</keyword>
<evidence type="ECO:0000313" key="6">
    <source>
        <dbReference type="EMBL" id="RCL73361.1"/>
    </source>
</evidence>